<dbReference type="Proteomes" id="UP000295165">
    <property type="component" value="Unassembled WGS sequence"/>
</dbReference>
<dbReference type="EMBL" id="PECC01000030">
    <property type="protein sequence ID" value="TDZ47621.1"/>
    <property type="molecule type" value="Genomic_DNA"/>
</dbReference>
<gene>
    <name evidence="1" type="ORF">CCUG63697_04676</name>
</gene>
<evidence type="ECO:0000313" key="2">
    <source>
        <dbReference type="Proteomes" id="UP000295165"/>
    </source>
</evidence>
<organism evidence="1 2">
    <name type="scientific">Mycobacteroides franklinii</name>
    <dbReference type="NCBI Taxonomy" id="948102"/>
    <lineage>
        <taxon>Bacteria</taxon>
        <taxon>Bacillati</taxon>
        <taxon>Actinomycetota</taxon>
        <taxon>Actinomycetes</taxon>
        <taxon>Mycobacteriales</taxon>
        <taxon>Mycobacteriaceae</taxon>
        <taxon>Mycobacteroides</taxon>
    </lineage>
</organism>
<accession>A0A4R8QUK3</accession>
<name>A0A4R8QUK3_9MYCO</name>
<comment type="caution">
    <text evidence="1">The sequence shown here is derived from an EMBL/GenBank/DDBJ whole genome shotgun (WGS) entry which is preliminary data.</text>
</comment>
<dbReference type="AlphaFoldDB" id="A0A4R8QUK3"/>
<sequence>MVCKGEDGIARVIPAWKIDGGQCPGAEQLDALIARSVA</sequence>
<keyword evidence="2" id="KW-1185">Reference proteome</keyword>
<evidence type="ECO:0000313" key="1">
    <source>
        <dbReference type="EMBL" id="TDZ47621.1"/>
    </source>
</evidence>
<protein>
    <submittedName>
        <fullName evidence="1">Uncharacterized protein</fullName>
    </submittedName>
</protein>
<proteinExistence type="predicted"/>
<reference evidence="1 2" key="1">
    <citation type="journal article" date="2019" name="Sci. Rep.">
        <title>Extended insight into the Mycobacterium chelonae-abscessus complex through whole genome sequencing of Mycobacterium salmoniphilum outbreak and Mycobacterium salmoniphilum-like strains.</title>
        <authorList>
            <person name="Behra P.R.K."/>
            <person name="Das S."/>
            <person name="Pettersson B.M.F."/>
            <person name="Shirreff L."/>
            <person name="DuCote T."/>
            <person name="Jacobsson K.G."/>
            <person name="Ennis D.G."/>
            <person name="Kirsebom L.A."/>
        </authorList>
    </citation>
    <scope>NUCLEOTIDE SEQUENCE [LARGE SCALE GENOMIC DNA]</scope>
    <source>
        <strain evidence="1 2">CCUG 63697</strain>
    </source>
</reference>